<organism evidence="2 3">
    <name type="scientific">Bradyrhizobium manausense</name>
    <dbReference type="NCBI Taxonomy" id="989370"/>
    <lineage>
        <taxon>Bacteria</taxon>
        <taxon>Pseudomonadati</taxon>
        <taxon>Pseudomonadota</taxon>
        <taxon>Alphaproteobacteria</taxon>
        <taxon>Hyphomicrobiales</taxon>
        <taxon>Nitrobacteraceae</taxon>
        <taxon>Bradyrhizobium</taxon>
    </lineage>
</organism>
<dbReference type="EMBL" id="LJYG01000094">
    <property type="protein sequence ID" value="KRQ08314.1"/>
    <property type="molecule type" value="Genomic_DNA"/>
</dbReference>
<evidence type="ECO:0000259" key="1">
    <source>
        <dbReference type="Pfam" id="PF26354"/>
    </source>
</evidence>
<evidence type="ECO:0000313" key="3">
    <source>
        <dbReference type="Proteomes" id="UP000051936"/>
    </source>
</evidence>
<dbReference type="Pfam" id="PF26354">
    <property type="entry name" value="DMF_alpha"/>
    <property type="match status" value="1"/>
</dbReference>
<dbReference type="OrthoDB" id="7068805at2"/>
<dbReference type="InterPro" id="IPR058713">
    <property type="entry name" value="DMF_alpha_dom"/>
</dbReference>
<sequence length="116" mass="13364">MDHTSDPGAMRYVIDPGRLDLVEEFRASPLGVHSPELRKLLARMRWGRPEGRLVLIVLEPGKAWRLSRIPKRRGDPMPFVDDRVFTSLAEAEWHVFKLRWQDMTGTTLPAEVFGDL</sequence>
<dbReference type="Proteomes" id="UP000051936">
    <property type="component" value="Unassembled WGS sequence"/>
</dbReference>
<dbReference type="RefSeq" id="WP_057751274.1">
    <property type="nucleotide sequence ID" value="NZ_LJYG01000094.1"/>
</dbReference>
<accession>A0A0R3DE54</accession>
<evidence type="ECO:0000313" key="2">
    <source>
        <dbReference type="EMBL" id="KRQ08314.1"/>
    </source>
</evidence>
<name>A0A0R3DE54_9BRAD</name>
<proteinExistence type="predicted"/>
<comment type="caution">
    <text evidence="2">The sequence shown here is derived from an EMBL/GenBank/DDBJ whole genome shotgun (WGS) entry which is preliminary data.</text>
</comment>
<protein>
    <recommendedName>
        <fullName evidence="1">N,N-dimethylformamidase alpha subunit domain-containing protein</fullName>
    </recommendedName>
</protein>
<keyword evidence="3" id="KW-1185">Reference proteome</keyword>
<feature type="domain" description="N,N-dimethylformamidase alpha subunit" evidence="1">
    <location>
        <begin position="20"/>
        <end position="104"/>
    </location>
</feature>
<dbReference type="STRING" id="989370.AOQ71_22775"/>
<gene>
    <name evidence="2" type="ORF">AOQ71_22775</name>
</gene>
<reference evidence="2 3" key="1">
    <citation type="submission" date="2015-09" db="EMBL/GenBank/DDBJ databases">
        <title>Draft Genome Sequence of Bradyrhizobium manausense Strain BR 3351T, a Novel Symbiotic Nitrogen-Fixing Alphaproteobacterium Isolated from Brazilian Amazon Rain Forest.</title>
        <authorList>
            <person name="De Araujo J.L."/>
            <person name="Zilli J.E."/>
        </authorList>
    </citation>
    <scope>NUCLEOTIDE SEQUENCE [LARGE SCALE GENOMIC DNA]</scope>
    <source>
        <strain evidence="2 3">BR3351</strain>
    </source>
</reference>
<dbReference type="AlphaFoldDB" id="A0A0R3DE54"/>